<reference evidence="3 5" key="1">
    <citation type="submission" date="2018-10" db="EMBL/GenBank/DDBJ databases">
        <title>Genomic Encyclopedia of Archaeal and Bacterial Type Strains, Phase II (KMG-II): from individual species to whole genera.</title>
        <authorList>
            <person name="Goeker M."/>
        </authorList>
    </citation>
    <scope>NUCLEOTIDE SEQUENCE [LARGE SCALE GENOMIC DNA]</scope>
    <source>
        <strain evidence="3 5">DSM 19624</strain>
    </source>
</reference>
<proteinExistence type="inferred from homology"/>
<dbReference type="PRINTS" id="PR01438">
    <property type="entry name" value="UNVRSLSTRESS"/>
</dbReference>
<comment type="similarity">
    <text evidence="1">Belongs to the universal stress protein A family.</text>
</comment>
<evidence type="ECO:0000313" key="5">
    <source>
        <dbReference type="Proteomes" id="UP000273898"/>
    </source>
</evidence>
<accession>A0A497XVB9</accession>
<dbReference type="Pfam" id="PF00582">
    <property type="entry name" value="Usp"/>
    <property type="match status" value="1"/>
</dbReference>
<gene>
    <name evidence="3" type="ORF">BCL90_4178</name>
    <name evidence="4" type="ORF">E3V97_24190</name>
</gene>
<evidence type="ECO:0000256" key="1">
    <source>
        <dbReference type="ARBA" id="ARBA00008791"/>
    </source>
</evidence>
<dbReference type="PANTHER" id="PTHR46268:SF6">
    <property type="entry name" value="UNIVERSAL STRESS PROTEIN UP12"/>
    <property type="match status" value="1"/>
</dbReference>
<dbReference type="EMBL" id="RCCK01000014">
    <property type="protein sequence ID" value="RLJ72553.1"/>
    <property type="molecule type" value="Genomic_DNA"/>
</dbReference>
<dbReference type="AlphaFoldDB" id="A0A497XVB9"/>
<sequence length="278" mass="31774">MKKIMVTTDLSSNSKSAIRMAIRLAKLRNSSLSVLQVCHIPKPYSWTQIAFEKFLKKSMNKLTSELSSFVYKICRSMGLEPFKFRSVVINSLEVVSTIIDYAEKEKFEYILIATRGAGIVKKLFGTHTSELLSISKIPVISVPSSYRYRPIKTIIYATDMENFEEELPGIIDFAAPVNASIQMLSITQSFEGINNPKETEMHLVKKFNFQINFVQVNRNIVNSLIEDIHLSIKTKPNSMLALYSHHDRSGFEKLLFPSNAEQYSFYSKIPIIVFNKIH</sequence>
<dbReference type="Gene3D" id="3.40.50.12370">
    <property type="match status" value="1"/>
</dbReference>
<name>A0A497XVB9_9SPHI</name>
<evidence type="ECO:0000313" key="6">
    <source>
        <dbReference type="Proteomes" id="UP000297429"/>
    </source>
</evidence>
<reference evidence="4 6" key="2">
    <citation type="submission" date="2019-03" db="EMBL/GenBank/DDBJ databases">
        <authorList>
            <person name="He R.-H."/>
        </authorList>
    </citation>
    <scope>NUCLEOTIDE SEQUENCE [LARGE SCALE GENOMIC DNA]</scope>
    <source>
        <strain evidence="4 6">DSM 19624</strain>
    </source>
</reference>
<evidence type="ECO:0000259" key="2">
    <source>
        <dbReference type="Pfam" id="PF00582"/>
    </source>
</evidence>
<comment type="caution">
    <text evidence="3">The sequence shown here is derived from an EMBL/GenBank/DDBJ whole genome shotgun (WGS) entry which is preliminary data.</text>
</comment>
<protein>
    <submittedName>
        <fullName evidence="3">Nucleotide-binding universal stress UspA family protein</fullName>
    </submittedName>
    <submittedName>
        <fullName evidence="4">Universal stress protein</fullName>
    </submittedName>
</protein>
<dbReference type="CDD" id="cd00293">
    <property type="entry name" value="USP-like"/>
    <property type="match status" value="1"/>
</dbReference>
<dbReference type="OrthoDB" id="9788959at2"/>
<dbReference type="EMBL" id="SOPX01000007">
    <property type="protein sequence ID" value="TFB28127.1"/>
    <property type="molecule type" value="Genomic_DNA"/>
</dbReference>
<dbReference type="Proteomes" id="UP000273898">
    <property type="component" value="Unassembled WGS sequence"/>
</dbReference>
<dbReference type="PANTHER" id="PTHR46268">
    <property type="entry name" value="STRESS RESPONSE PROTEIN NHAX"/>
    <property type="match status" value="1"/>
</dbReference>
<dbReference type="InterPro" id="IPR006016">
    <property type="entry name" value="UspA"/>
</dbReference>
<dbReference type="InterPro" id="IPR006015">
    <property type="entry name" value="Universal_stress_UspA"/>
</dbReference>
<keyword evidence="6" id="KW-1185">Reference proteome</keyword>
<evidence type="ECO:0000313" key="4">
    <source>
        <dbReference type="EMBL" id="TFB28127.1"/>
    </source>
</evidence>
<dbReference type="Proteomes" id="UP000297429">
    <property type="component" value="Unassembled WGS sequence"/>
</dbReference>
<organism evidence="3 5">
    <name type="scientific">Pedobacter alluvionis</name>
    <dbReference type="NCBI Taxonomy" id="475253"/>
    <lineage>
        <taxon>Bacteria</taxon>
        <taxon>Pseudomonadati</taxon>
        <taxon>Bacteroidota</taxon>
        <taxon>Sphingobacteriia</taxon>
        <taxon>Sphingobacteriales</taxon>
        <taxon>Sphingobacteriaceae</taxon>
        <taxon>Pedobacter</taxon>
    </lineage>
</organism>
<feature type="domain" description="UspA" evidence="2">
    <location>
        <begin position="1"/>
        <end position="143"/>
    </location>
</feature>
<evidence type="ECO:0000313" key="3">
    <source>
        <dbReference type="EMBL" id="RLJ72553.1"/>
    </source>
</evidence>
<dbReference type="RefSeq" id="WP_121286427.1">
    <property type="nucleotide sequence ID" value="NZ_RCCK01000014.1"/>
</dbReference>
<dbReference type="SUPFAM" id="SSF52402">
    <property type="entry name" value="Adenine nucleotide alpha hydrolases-like"/>
    <property type="match status" value="1"/>
</dbReference>